<reference evidence="1" key="2">
    <citation type="submission" date="2020-09" db="EMBL/GenBank/DDBJ databases">
        <authorList>
            <person name="Sun Q."/>
            <person name="Zhou Y."/>
        </authorList>
    </citation>
    <scope>NUCLEOTIDE SEQUENCE</scope>
    <source>
        <strain evidence="1">CGMCC 1.12187</strain>
    </source>
</reference>
<dbReference type="EMBL" id="BMEQ01000038">
    <property type="protein sequence ID" value="GGG70404.1"/>
    <property type="molecule type" value="Genomic_DNA"/>
</dbReference>
<accession>A0A917M1F0</accession>
<name>A0A917M1F0_9MICC</name>
<proteinExistence type="predicted"/>
<sequence length="70" mass="8099">MAVRQRKPEEMGPAVPRWVVDFREDDWPDYGAWQRAVLDWADGHLSGREHLGAWMDICSNALRLRGHRGA</sequence>
<dbReference type="Proteomes" id="UP000638848">
    <property type="component" value="Unassembled WGS sequence"/>
</dbReference>
<gene>
    <name evidence="1" type="ORF">GCM10011374_38680</name>
</gene>
<reference evidence="1" key="1">
    <citation type="journal article" date="2014" name="Int. J. Syst. Evol. Microbiol.">
        <title>Complete genome sequence of Corynebacterium casei LMG S-19264T (=DSM 44701T), isolated from a smear-ripened cheese.</title>
        <authorList>
            <consortium name="US DOE Joint Genome Institute (JGI-PGF)"/>
            <person name="Walter F."/>
            <person name="Albersmeier A."/>
            <person name="Kalinowski J."/>
            <person name="Ruckert C."/>
        </authorList>
    </citation>
    <scope>NUCLEOTIDE SEQUENCE</scope>
    <source>
        <strain evidence="1">CGMCC 1.12187</strain>
    </source>
</reference>
<dbReference type="AlphaFoldDB" id="A0A917M1F0"/>
<comment type="caution">
    <text evidence="1">The sequence shown here is derived from an EMBL/GenBank/DDBJ whole genome shotgun (WGS) entry which is preliminary data.</text>
</comment>
<evidence type="ECO:0000313" key="1">
    <source>
        <dbReference type="EMBL" id="GGG70404.1"/>
    </source>
</evidence>
<protein>
    <submittedName>
        <fullName evidence="1">Uncharacterized protein</fullName>
    </submittedName>
</protein>
<keyword evidence="2" id="KW-1185">Reference proteome</keyword>
<organism evidence="1 2">
    <name type="scientific">Kocuria dechangensis</name>
    <dbReference type="NCBI Taxonomy" id="1176249"/>
    <lineage>
        <taxon>Bacteria</taxon>
        <taxon>Bacillati</taxon>
        <taxon>Actinomycetota</taxon>
        <taxon>Actinomycetes</taxon>
        <taxon>Micrococcales</taxon>
        <taxon>Micrococcaceae</taxon>
        <taxon>Kocuria</taxon>
    </lineage>
</organism>
<evidence type="ECO:0000313" key="2">
    <source>
        <dbReference type="Proteomes" id="UP000638848"/>
    </source>
</evidence>